<dbReference type="Gene3D" id="3.40.190.10">
    <property type="entry name" value="Periplasmic binding protein-like II"/>
    <property type="match status" value="2"/>
</dbReference>
<comment type="subcellular location">
    <subcellularLocation>
        <location evidence="1">Cell membrane</location>
        <topology evidence="1">Multi-pass membrane protein</topology>
    </subcellularLocation>
</comment>
<evidence type="ECO:0000256" key="7">
    <source>
        <dbReference type="ARBA" id="ARBA00023180"/>
    </source>
</evidence>
<dbReference type="PANTHER" id="PTHR42643">
    <property type="entry name" value="IONOTROPIC RECEPTOR 20A-RELATED"/>
    <property type="match status" value="1"/>
</dbReference>
<comment type="caution">
    <text evidence="8">The sequence shown here is derived from an EMBL/GenBank/DDBJ whole genome shotgun (WGS) entry which is preliminary data.</text>
</comment>
<gene>
    <name evidence="8" type="ORF">MNOR_LOCUS4987</name>
</gene>
<feature type="non-terminal residue" evidence="8">
    <location>
        <position position="1"/>
    </location>
</feature>
<evidence type="ECO:0000256" key="2">
    <source>
        <dbReference type="ARBA" id="ARBA00022475"/>
    </source>
</evidence>
<keyword evidence="2" id="KW-1003">Cell membrane</keyword>
<dbReference type="AlphaFoldDB" id="A0AAV2PVX3"/>
<organism evidence="8 9">
    <name type="scientific">Meganyctiphanes norvegica</name>
    <name type="common">Northern krill</name>
    <name type="synonym">Thysanopoda norvegica</name>
    <dbReference type="NCBI Taxonomy" id="48144"/>
    <lineage>
        <taxon>Eukaryota</taxon>
        <taxon>Metazoa</taxon>
        <taxon>Ecdysozoa</taxon>
        <taxon>Arthropoda</taxon>
        <taxon>Crustacea</taxon>
        <taxon>Multicrustacea</taxon>
        <taxon>Malacostraca</taxon>
        <taxon>Eumalacostraca</taxon>
        <taxon>Eucarida</taxon>
        <taxon>Euphausiacea</taxon>
        <taxon>Euphausiidae</taxon>
        <taxon>Meganyctiphanes</taxon>
    </lineage>
</organism>
<name>A0AAV2PVX3_MEGNR</name>
<keyword evidence="4" id="KW-1133">Transmembrane helix</keyword>
<sequence>VIYSGMLIATFTAPLLEPPIDYLEDLPAAVSRGYTIGIWEDTSGYRLFQKATTGIYNDVWKLFDPQESFFSKDKDFIRKVAGGEHIYIANRMYSMGIIAETGQSRLRLSKASFFPQHCGVVTASGCPFRKAINQILIRLNEAGLVDMWLNEELRKVNVEEDAADSNIIVLALEHV</sequence>
<keyword evidence="3" id="KW-0812">Transmembrane</keyword>
<keyword evidence="7" id="KW-0325">Glycoprotein</keyword>
<evidence type="ECO:0000313" key="8">
    <source>
        <dbReference type="EMBL" id="CAL4065698.1"/>
    </source>
</evidence>
<proteinExistence type="predicted"/>
<feature type="non-terminal residue" evidence="8">
    <location>
        <position position="175"/>
    </location>
</feature>
<evidence type="ECO:0000256" key="5">
    <source>
        <dbReference type="ARBA" id="ARBA00023136"/>
    </source>
</evidence>
<dbReference type="EMBL" id="CAXKWB010001871">
    <property type="protein sequence ID" value="CAL4065698.1"/>
    <property type="molecule type" value="Genomic_DNA"/>
</dbReference>
<keyword evidence="6" id="KW-0675">Receptor</keyword>
<evidence type="ECO:0000256" key="1">
    <source>
        <dbReference type="ARBA" id="ARBA00004651"/>
    </source>
</evidence>
<protein>
    <submittedName>
        <fullName evidence="8">Uncharacterized protein</fullName>
    </submittedName>
</protein>
<evidence type="ECO:0000256" key="3">
    <source>
        <dbReference type="ARBA" id="ARBA00022692"/>
    </source>
</evidence>
<dbReference type="SUPFAM" id="SSF53850">
    <property type="entry name" value="Periplasmic binding protein-like II"/>
    <property type="match status" value="1"/>
</dbReference>
<accession>A0AAV2PVX3</accession>
<dbReference type="GO" id="GO:0005886">
    <property type="term" value="C:plasma membrane"/>
    <property type="evidence" value="ECO:0007669"/>
    <property type="project" value="UniProtKB-SubCell"/>
</dbReference>
<keyword evidence="5" id="KW-0472">Membrane</keyword>
<reference evidence="8 9" key="1">
    <citation type="submission" date="2024-05" db="EMBL/GenBank/DDBJ databases">
        <authorList>
            <person name="Wallberg A."/>
        </authorList>
    </citation>
    <scope>NUCLEOTIDE SEQUENCE [LARGE SCALE GENOMIC DNA]</scope>
</reference>
<keyword evidence="9" id="KW-1185">Reference proteome</keyword>
<dbReference type="Proteomes" id="UP001497623">
    <property type="component" value="Unassembled WGS sequence"/>
</dbReference>
<evidence type="ECO:0000256" key="4">
    <source>
        <dbReference type="ARBA" id="ARBA00022989"/>
    </source>
</evidence>
<dbReference type="PANTHER" id="PTHR42643:SF24">
    <property type="entry name" value="IONOTROPIC RECEPTOR 60A"/>
    <property type="match status" value="1"/>
</dbReference>
<dbReference type="InterPro" id="IPR052192">
    <property type="entry name" value="Insect_Ionotropic_Sensory_Rcpt"/>
</dbReference>
<evidence type="ECO:0000256" key="6">
    <source>
        <dbReference type="ARBA" id="ARBA00023170"/>
    </source>
</evidence>
<evidence type="ECO:0000313" key="9">
    <source>
        <dbReference type="Proteomes" id="UP001497623"/>
    </source>
</evidence>